<protein>
    <recommendedName>
        <fullName evidence="4">HECT domain-containing protein</fullName>
    </recommendedName>
</protein>
<evidence type="ECO:0000256" key="1">
    <source>
        <dbReference type="ARBA" id="ARBA00022679"/>
    </source>
</evidence>
<dbReference type="PROSITE" id="PS50237">
    <property type="entry name" value="HECT"/>
    <property type="match status" value="1"/>
</dbReference>
<keyword evidence="2 3" id="KW-0833">Ubl conjugation pathway</keyword>
<dbReference type="SUPFAM" id="SSF56204">
    <property type="entry name" value="Hect, E3 ligase catalytic domain"/>
    <property type="match status" value="1"/>
</dbReference>
<reference evidence="5" key="2">
    <citation type="submission" date="2025-09" db="UniProtKB">
        <authorList>
            <consortium name="Ensembl"/>
        </authorList>
    </citation>
    <scope>IDENTIFICATION</scope>
</reference>
<dbReference type="Ensembl" id="ENSCCRT00000117836.1">
    <property type="protein sequence ID" value="ENSCCRP00000156625.1"/>
    <property type="gene ID" value="ENSCCRG00000063617.1"/>
</dbReference>
<comment type="caution">
    <text evidence="3">Lacks conserved residue(s) required for the propagation of feature annotation.</text>
</comment>
<sequence length="472" mass="53161">MLKLVLLGIISGFIGLKNYMFLLCTALKSVVIVFHPQESCKEEDECSAALCYEKSKTAECPVFSNAFHPEIIEFHAASCGLRTSDDDGHESSDPISTFQSSEDILNWIGYQVDETNTFSICVSRTDLYNRGMQQWQRQKKTSPKCRLKVTFFAEAGIDTGALTKEFLTEMLVEIEKRLFVEGPDKKGKNPIYCLNSLDCNYFRTAGEVMAASLAQGGPCPNFLREWCFKYLCSGDSDSIQVSASDVTDLELSQLIVKAPDRIFNLSGSRYTGIVSVDKRDSIIRAVILHSTMRLIPMLDQLRKGLQLYELPKIMKTHQDLCQPLFVTGEDNKVDAVFILENSRPVFSEIGSAKHRMETNIMNFFQDSLQEIEDSEQDGPSNNNIAPESLTVGRIMQWLTGQGHKPLLPSEKKDFVINVKFHHDCDTQHTVCFPIVSTCSRTITFPSAHLKTFSEFKNIMTLAICHGQTFDRV</sequence>
<dbReference type="GO" id="GO:0004842">
    <property type="term" value="F:ubiquitin-protein transferase activity"/>
    <property type="evidence" value="ECO:0007669"/>
    <property type="project" value="InterPro"/>
</dbReference>
<evidence type="ECO:0000256" key="2">
    <source>
        <dbReference type="ARBA" id="ARBA00022786"/>
    </source>
</evidence>
<dbReference type="GeneTree" id="ENSGT00460000041731"/>
<name>A0A9J8BTY8_CYPCA</name>
<evidence type="ECO:0000313" key="6">
    <source>
        <dbReference type="Proteomes" id="UP001108240"/>
    </source>
</evidence>
<dbReference type="InterPro" id="IPR035983">
    <property type="entry name" value="Hect_E3_ubiquitin_ligase"/>
</dbReference>
<dbReference type="AlphaFoldDB" id="A0A9J8BTY8"/>
<keyword evidence="6" id="KW-1185">Reference proteome</keyword>
<reference evidence="5" key="1">
    <citation type="submission" date="2025-08" db="UniProtKB">
        <authorList>
            <consortium name="Ensembl"/>
        </authorList>
    </citation>
    <scope>IDENTIFICATION</scope>
</reference>
<keyword evidence="1" id="KW-0808">Transferase</keyword>
<evidence type="ECO:0000259" key="4">
    <source>
        <dbReference type="PROSITE" id="PS50237"/>
    </source>
</evidence>
<accession>A0A9J8BTY8</accession>
<evidence type="ECO:0000256" key="3">
    <source>
        <dbReference type="PROSITE-ProRule" id="PRU00104"/>
    </source>
</evidence>
<evidence type="ECO:0000313" key="5">
    <source>
        <dbReference type="Ensembl" id="ENSCCRP00000156625.1"/>
    </source>
</evidence>
<dbReference type="Proteomes" id="UP001108240">
    <property type="component" value="Unplaced"/>
</dbReference>
<dbReference type="InterPro" id="IPR000569">
    <property type="entry name" value="HECT_dom"/>
</dbReference>
<feature type="domain" description="HECT" evidence="4">
    <location>
        <begin position="139"/>
        <end position="174"/>
    </location>
</feature>
<proteinExistence type="predicted"/>
<organism evidence="5 6">
    <name type="scientific">Cyprinus carpio carpio</name>
    <dbReference type="NCBI Taxonomy" id="630221"/>
    <lineage>
        <taxon>Eukaryota</taxon>
        <taxon>Metazoa</taxon>
        <taxon>Chordata</taxon>
        <taxon>Craniata</taxon>
        <taxon>Vertebrata</taxon>
        <taxon>Euteleostomi</taxon>
        <taxon>Actinopterygii</taxon>
        <taxon>Neopterygii</taxon>
        <taxon>Teleostei</taxon>
        <taxon>Ostariophysi</taxon>
        <taxon>Cypriniformes</taxon>
        <taxon>Cyprinidae</taxon>
        <taxon>Cyprininae</taxon>
        <taxon>Cyprinus</taxon>
    </lineage>
</organism>
<dbReference type="Gene3D" id="3.90.1750.10">
    <property type="entry name" value="Hect, E3 ligase catalytic domains"/>
    <property type="match status" value="1"/>
</dbReference>